<dbReference type="AlphaFoldDB" id="A0A0G4FVH3"/>
<dbReference type="Gene3D" id="1.10.10.10">
    <property type="entry name" value="Winged helix-like DNA-binding domain superfamily/Winged helix DNA-binding domain"/>
    <property type="match status" value="1"/>
</dbReference>
<sequence length="381" mass="42140">MSGAEMSDVKDLAVKAGRDISGAWVSAIAYMGDQLGLFRKLAEAPNNGEGRGVTSAELSKSLQLNERYVREWLHAMVAAEYIECELVDSYVDRGEGTQEGKRKFFMTGAQRAVFAADESPFAMNGYFEFTLGSFRSIPEVMRCFRDGGGVPFSALGPDVSHGIHRMHVPLFVHQMPSWFANHPSLHDKMTRGIRFLDIGVGSGLSTIELARRYPRTTFVGLDPDAVSIERARKAAPPHLTNLDFVQSTIEGLPSHPQQVFFHGRHSFDAAFCFDVVHDLKDPVAALSTIRSLLKPDGELLWSEPAGSVDPVENRSTKRRTRQALSILHCMTVSMAEGGEGLGTLIGKERAERLAREASFSTFQLVHDISSEDGQYFYRLLP</sequence>
<dbReference type="InterPro" id="IPR029063">
    <property type="entry name" value="SAM-dependent_MTases_sf"/>
</dbReference>
<evidence type="ECO:0000259" key="2">
    <source>
        <dbReference type="Pfam" id="PF21320"/>
    </source>
</evidence>
<dbReference type="InterPro" id="IPR048711">
    <property type="entry name" value="WHD_Rv2258c"/>
</dbReference>
<feature type="domain" description="S-adenosylmethionine-dependent methyltransferase Rv2258c-like winged HTH" evidence="2">
    <location>
        <begin position="28"/>
        <end position="83"/>
    </location>
</feature>
<dbReference type="CDD" id="cd02440">
    <property type="entry name" value="AdoMet_MTases"/>
    <property type="match status" value="1"/>
</dbReference>
<dbReference type="VEuPathDB" id="CryptoDB:Vbra_16315"/>
<dbReference type="Gene3D" id="3.40.50.150">
    <property type="entry name" value="Vaccinia Virus protein VP39"/>
    <property type="match status" value="1"/>
</dbReference>
<dbReference type="PhylomeDB" id="A0A0G4FVH3"/>
<accession>A0A0G4FVH3</accession>
<dbReference type="STRING" id="1169540.A0A0G4FVH3"/>
<proteinExistence type="predicted"/>
<feature type="domain" description="Methyltransferase" evidence="1">
    <location>
        <begin position="191"/>
        <end position="307"/>
    </location>
</feature>
<dbReference type="OMA" id="FECIHDM"/>
<organism evidence="3 4">
    <name type="scientific">Vitrella brassicaformis (strain CCMP3155)</name>
    <dbReference type="NCBI Taxonomy" id="1169540"/>
    <lineage>
        <taxon>Eukaryota</taxon>
        <taxon>Sar</taxon>
        <taxon>Alveolata</taxon>
        <taxon>Colpodellida</taxon>
        <taxon>Vitrellaceae</taxon>
        <taxon>Vitrella</taxon>
    </lineage>
</organism>
<keyword evidence="4" id="KW-1185">Reference proteome</keyword>
<dbReference type="Pfam" id="PF21320">
    <property type="entry name" value="WHD_Rv2258c"/>
    <property type="match status" value="1"/>
</dbReference>
<evidence type="ECO:0000259" key="1">
    <source>
        <dbReference type="Pfam" id="PF13847"/>
    </source>
</evidence>
<evidence type="ECO:0000313" key="3">
    <source>
        <dbReference type="EMBL" id="CEM19218.1"/>
    </source>
</evidence>
<dbReference type="InterPro" id="IPR053173">
    <property type="entry name" value="SAM-binding_MTase"/>
</dbReference>
<dbReference type="Pfam" id="PF13847">
    <property type="entry name" value="Methyltransf_31"/>
    <property type="match status" value="1"/>
</dbReference>
<evidence type="ECO:0000313" key="4">
    <source>
        <dbReference type="Proteomes" id="UP000041254"/>
    </source>
</evidence>
<reference evidence="3 4" key="1">
    <citation type="submission" date="2014-11" db="EMBL/GenBank/DDBJ databases">
        <authorList>
            <person name="Zhu J."/>
            <person name="Qi W."/>
            <person name="Song R."/>
        </authorList>
    </citation>
    <scope>NUCLEOTIDE SEQUENCE [LARGE SCALE GENOMIC DNA]</scope>
</reference>
<dbReference type="EMBL" id="CDMY01000510">
    <property type="protein sequence ID" value="CEM19218.1"/>
    <property type="molecule type" value="Genomic_DNA"/>
</dbReference>
<dbReference type="InParanoid" id="A0A0G4FVH3"/>
<dbReference type="Proteomes" id="UP000041254">
    <property type="component" value="Unassembled WGS sequence"/>
</dbReference>
<name>A0A0G4FVH3_VITBC</name>
<protein>
    <submittedName>
        <fullName evidence="3">Uncharacterized protein</fullName>
    </submittedName>
</protein>
<dbReference type="InterPro" id="IPR036388">
    <property type="entry name" value="WH-like_DNA-bd_sf"/>
</dbReference>
<gene>
    <name evidence="3" type="ORF">Vbra_16315</name>
</gene>
<dbReference type="OrthoDB" id="506498at2759"/>
<dbReference type="PANTHER" id="PTHR45128">
    <property type="entry name" value="METHYLTRANSFERASE TYPE 11"/>
    <property type="match status" value="1"/>
</dbReference>
<dbReference type="InterPro" id="IPR025714">
    <property type="entry name" value="Methyltranfer_dom"/>
</dbReference>
<dbReference type="SUPFAM" id="SSF53335">
    <property type="entry name" value="S-adenosyl-L-methionine-dependent methyltransferases"/>
    <property type="match status" value="1"/>
</dbReference>